<dbReference type="EMBL" id="JNFP01000051">
    <property type="protein sequence ID" value="KIA61134.1"/>
    <property type="molecule type" value="Genomic_DNA"/>
</dbReference>
<feature type="domain" description="Bacterial transcriptional activator" evidence="6">
    <location>
        <begin position="110"/>
        <end position="249"/>
    </location>
</feature>
<keyword evidence="8" id="KW-1185">Reference proteome</keyword>
<dbReference type="Proteomes" id="UP000031364">
    <property type="component" value="Unassembled WGS sequence"/>
</dbReference>
<evidence type="ECO:0000259" key="5">
    <source>
        <dbReference type="SMART" id="SM00862"/>
    </source>
</evidence>
<organism evidence="7 8">
    <name type="scientific">Nocardia vulneris</name>
    <dbReference type="NCBI Taxonomy" id="1141657"/>
    <lineage>
        <taxon>Bacteria</taxon>
        <taxon>Bacillati</taxon>
        <taxon>Actinomycetota</taxon>
        <taxon>Actinomycetes</taxon>
        <taxon>Mycobacteriales</taxon>
        <taxon>Nocardiaceae</taxon>
        <taxon>Nocardia</taxon>
    </lineage>
</organism>
<dbReference type="SMART" id="SM01043">
    <property type="entry name" value="BTAD"/>
    <property type="match status" value="1"/>
</dbReference>
<evidence type="ECO:0000259" key="6">
    <source>
        <dbReference type="SMART" id="SM01043"/>
    </source>
</evidence>
<sequence length="256" mass="28062">MQLFGPVRVMWQPSRPEQGCVVAEVEITGRLQRRSREVLALLATHSHGLTRTQLVDALWGERGPRRPSNAVCTTLARLRTAVAEATDGAVTRIVDTASGRLRLDQGVTRADYTEFLAAVARRRTAAAVERREVCERIVELAASGVLAADLDAGWLVPMREATRRDAIAALAALTQTLLGTDPSGAALWLETGLVIDPYNELVYRDLLRLHARLGEHHAIDDTLALLTRHLADIGEKPSRETQALARQLKEQCGASR</sequence>
<dbReference type="PANTHER" id="PTHR35807:SF1">
    <property type="entry name" value="TRANSCRIPTIONAL REGULATOR REDD"/>
    <property type="match status" value="1"/>
</dbReference>
<dbReference type="Gene3D" id="1.10.10.10">
    <property type="entry name" value="Winged helix-like DNA-binding domain superfamily/Winged helix DNA-binding domain"/>
    <property type="match status" value="1"/>
</dbReference>
<name>A0ABR4Z785_9NOCA</name>
<dbReference type="InterPro" id="IPR005158">
    <property type="entry name" value="BTAD"/>
</dbReference>
<keyword evidence="4" id="KW-0804">Transcription</keyword>
<evidence type="ECO:0000256" key="1">
    <source>
        <dbReference type="ARBA" id="ARBA00005820"/>
    </source>
</evidence>
<evidence type="ECO:0000313" key="7">
    <source>
        <dbReference type="EMBL" id="KIA61134.1"/>
    </source>
</evidence>
<gene>
    <name evidence="7" type="ORF">FG87_32975</name>
</gene>
<protein>
    <recommendedName>
        <fullName evidence="9">OmpR/PhoB-type domain-containing protein</fullName>
    </recommendedName>
</protein>
<feature type="domain" description="OmpR/PhoB-type" evidence="5">
    <location>
        <begin position="24"/>
        <end position="103"/>
    </location>
</feature>
<dbReference type="SUPFAM" id="SSF46894">
    <property type="entry name" value="C-terminal effector domain of the bipartite response regulators"/>
    <property type="match status" value="1"/>
</dbReference>
<evidence type="ECO:0000256" key="3">
    <source>
        <dbReference type="ARBA" id="ARBA00023125"/>
    </source>
</evidence>
<dbReference type="InterPro" id="IPR011990">
    <property type="entry name" value="TPR-like_helical_dom_sf"/>
</dbReference>
<dbReference type="InterPro" id="IPR016032">
    <property type="entry name" value="Sig_transdc_resp-reg_C-effctor"/>
</dbReference>
<keyword evidence="3" id="KW-0238">DNA-binding</keyword>
<accession>A0ABR4Z785</accession>
<dbReference type="InterPro" id="IPR001867">
    <property type="entry name" value="OmpR/PhoB-type_DNA-bd"/>
</dbReference>
<proteinExistence type="inferred from homology"/>
<dbReference type="PANTHER" id="PTHR35807">
    <property type="entry name" value="TRANSCRIPTIONAL REGULATOR REDD-RELATED"/>
    <property type="match status" value="1"/>
</dbReference>
<reference evidence="7 8" key="1">
    <citation type="journal article" date="2014" name="Int. J. Syst. Evol. Microbiol.">
        <title>Nocardia vulneris sp. nov., isolated from wounds of human patients in North America.</title>
        <authorList>
            <person name="Lasker B.A."/>
            <person name="Bell M."/>
            <person name="Klenk H.P."/>
            <person name="Sproer C."/>
            <person name="Schumann C."/>
            <person name="Schumann P."/>
            <person name="Brown J.M."/>
        </authorList>
    </citation>
    <scope>NUCLEOTIDE SEQUENCE [LARGE SCALE GENOMIC DNA]</scope>
    <source>
        <strain evidence="7 8">W9851</strain>
    </source>
</reference>
<evidence type="ECO:0000256" key="2">
    <source>
        <dbReference type="ARBA" id="ARBA00023015"/>
    </source>
</evidence>
<dbReference type="InterPro" id="IPR036388">
    <property type="entry name" value="WH-like_DNA-bd_sf"/>
</dbReference>
<comment type="caution">
    <text evidence="7">The sequence shown here is derived from an EMBL/GenBank/DDBJ whole genome shotgun (WGS) entry which is preliminary data.</text>
</comment>
<evidence type="ECO:0008006" key="9">
    <source>
        <dbReference type="Google" id="ProtNLM"/>
    </source>
</evidence>
<dbReference type="SMART" id="SM00862">
    <property type="entry name" value="Trans_reg_C"/>
    <property type="match status" value="1"/>
</dbReference>
<evidence type="ECO:0000313" key="8">
    <source>
        <dbReference type="Proteomes" id="UP000031364"/>
    </source>
</evidence>
<evidence type="ECO:0000256" key="4">
    <source>
        <dbReference type="ARBA" id="ARBA00023163"/>
    </source>
</evidence>
<dbReference type="InterPro" id="IPR051677">
    <property type="entry name" value="AfsR-DnrI-RedD_regulator"/>
</dbReference>
<dbReference type="Gene3D" id="1.25.40.10">
    <property type="entry name" value="Tetratricopeptide repeat domain"/>
    <property type="match status" value="1"/>
</dbReference>
<keyword evidence="2" id="KW-0805">Transcription regulation</keyword>
<comment type="similarity">
    <text evidence="1">Belongs to the AfsR/DnrI/RedD regulatory family.</text>
</comment>